<dbReference type="EMBL" id="AP035884">
    <property type="protein sequence ID" value="BFP56950.1"/>
    <property type="molecule type" value="Genomic_DNA"/>
</dbReference>
<dbReference type="PIRSF" id="PIRSF019543">
    <property type="entry name" value="Clavaminate_syn"/>
    <property type="match status" value="1"/>
</dbReference>
<keyword evidence="4 6" id="KW-0408">Iron</keyword>
<evidence type="ECO:0000256" key="6">
    <source>
        <dbReference type="PIRSR" id="PIRSR019543-2"/>
    </source>
</evidence>
<organism evidence="9">
    <name type="scientific">Streptomyces sp. CMC78</name>
    <dbReference type="NCBI Taxonomy" id="3231512"/>
    <lineage>
        <taxon>Bacteria</taxon>
        <taxon>Bacillati</taxon>
        <taxon>Actinomycetota</taxon>
        <taxon>Actinomycetes</taxon>
        <taxon>Kitasatosporales</taxon>
        <taxon>Streptomycetaceae</taxon>
        <taxon>Streptomyces</taxon>
    </lineage>
</organism>
<comment type="similarity">
    <text evidence="1">Belongs to the clavaminate synthase family.</text>
</comment>
<dbReference type="GO" id="GO:0016491">
    <property type="term" value="F:oxidoreductase activity"/>
    <property type="evidence" value="ECO:0007669"/>
    <property type="project" value="UniProtKB-KW"/>
</dbReference>
<feature type="binding site" evidence="5">
    <location>
        <position position="308"/>
    </location>
    <ligand>
        <name>2-oxoglutarate</name>
        <dbReference type="ChEBI" id="CHEBI:16810"/>
    </ligand>
</feature>
<evidence type="ECO:0000313" key="9">
    <source>
        <dbReference type="EMBL" id="BFP56950.1"/>
    </source>
</evidence>
<dbReference type="AlphaFoldDB" id="A0AB33KYX2"/>
<accession>A0AB33KYX2</accession>
<reference evidence="9" key="1">
    <citation type="submission" date="2024-07" db="EMBL/GenBank/DDBJ databases">
        <title>Complete genome sequences of cellulolytic bacteria, Kitasatospora sp. CMC57 and Streptomyces sp. CMC78, isolated from Japanese agricultural soil.</title>
        <authorList>
            <person name="Hashimoto T."/>
            <person name="Ito M."/>
            <person name="Iwamoto M."/>
            <person name="Fukahori D."/>
            <person name="Shoda T."/>
            <person name="Sakoda M."/>
            <person name="Morohoshi T."/>
            <person name="Mitsuboshi M."/>
            <person name="Nishizawa T."/>
        </authorList>
    </citation>
    <scope>NUCLEOTIDE SEQUENCE</scope>
    <source>
        <strain evidence="9">CMC78</strain>
    </source>
</reference>
<dbReference type="GO" id="GO:0005506">
    <property type="term" value="F:iron ion binding"/>
    <property type="evidence" value="ECO:0007669"/>
    <property type="project" value="InterPro"/>
</dbReference>
<feature type="domain" description="TauD/TfdA-like" evidence="8">
    <location>
        <begin position="115"/>
        <end position="309"/>
    </location>
</feature>
<feature type="binding site" evidence="6">
    <location>
        <position position="146"/>
    </location>
    <ligand>
        <name>Fe cation</name>
        <dbReference type="ChEBI" id="CHEBI:24875"/>
    </ligand>
</feature>
<protein>
    <recommendedName>
        <fullName evidence="8">TauD/TfdA-like domain-containing protein</fullName>
    </recommendedName>
</protein>
<dbReference type="InterPro" id="IPR042098">
    <property type="entry name" value="TauD-like_sf"/>
</dbReference>
<evidence type="ECO:0000259" key="8">
    <source>
        <dbReference type="Pfam" id="PF02668"/>
    </source>
</evidence>
<dbReference type="InterPro" id="IPR003819">
    <property type="entry name" value="TauD/TfdA-like"/>
</dbReference>
<dbReference type="Gene3D" id="3.60.130.10">
    <property type="entry name" value="Clavaminate synthase-like"/>
    <property type="match status" value="1"/>
</dbReference>
<dbReference type="InterPro" id="IPR014503">
    <property type="entry name" value="Clavaminate_syn-like"/>
</dbReference>
<dbReference type="Pfam" id="PF02668">
    <property type="entry name" value="TauD"/>
    <property type="match status" value="1"/>
</dbReference>
<evidence type="ECO:0000256" key="5">
    <source>
        <dbReference type="PIRSR" id="PIRSR019543-1"/>
    </source>
</evidence>
<evidence type="ECO:0000256" key="1">
    <source>
        <dbReference type="ARBA" id="ARBA00008425"/>
    </source>
</evidence>
<keyword evidence="3" id="KW-0560">Oxidoreductase</keyword>
<feature type="binding site" evidence="6">
    <location>
        <position position="290"/>
    </location>
    <ligand>
        <name>Fe cation</name>
        <dbReference type="ChEBI" id="CHEBI:24875"/>
    </ligand>
</feature>
<evidence type="ECO:0000256" key="2">
    <source>
        <dbReference type="ARBA" id="ARBA00022723"/>
    </source>
</evidence>
<feature type="binding site" evidence="5">
    <location>
        <position position="304"/>
    </location>
    <ligand>
        <name>2-oxoglutarate</name>
        <dbReference type="ChEBI" id="CHEBI:16810"/>
    </ligand>
</feature>
<feature type="binding site" evidence="5">
    <location>
        <position position="176"/>
    </location>
    <ligand>
        <name>2-oxoglutarate</name>
        <dbReference type="ChEBI" id="CHEBI:16810"/>
    </ligand>
</feature>
<proteinExistence type="inferred from homology"/>
<dbReference type="KEGG" id="stcm:SCMC78_67570"/>
<evidence type="ECO:0000256" key="7">
    <source>
        <dbReference type="SAM" id="MobiDB-lite"/>
    </source>
</evidence>
<gene>
    <name evidence="9" type="ORF">SCMC78_67570</name>
</gene>
<dbReference type="SUPFAM" id="SSF51197">
    <property type="entry name" value="Clavaminate synthase-like"/>
    <property type="match status" value="1"/>
</dbReference>
<feature type="binding site" evidence="6">
    <location>
        <position position="148"/>
    </location>
    <ligand>
        <name>Fe cation</name>
        <dbReference type="ChEBI" id="CHEBI:24875"/>
    </ligand>
</feature>
<evidence type="ECO:0000256" key="4">
    <source>
        <dbReference type="ARBA" id="ARBA00023004"/>
    </source>
</evidence>
<evidence type="ECO:0000256" key="3">
    <source>
        <dbReference type="ARBA" id="ARBA00023002"/>
    </source>
</evidence>
<keyword evidence="2 6" id="KW-0479">Metal-binding</keyword>
<feature type="region of interest" description="Disordered" evidence="7">
    <location>
        <begin position="197"/>
        <end position="227"/>
    </location>
</feature>
<sequence>MTTLPTTEPAPVKLARDLAEAAGALAASGSTADSPPVRPGAALPPAMRARLARLTRPPAPGAGYRVVKGLFSAFGDQGPTATHWKDTDRERTAALDLGIVLVAALHGEVFGWENQQDGHLVHNILPSPQYAHMQVGGSSTTALSWHTEDAFHPDRADFLLLVCVRNPDGVGSRIATVGSLDLEPDRIARLSEPRLVIHPDDSYQPDGSDLDDSLADGSAGHRGPDGMATLSYRSGRMCLRYDPTYTRLLTDDPAFLDDYEELGRQLEERSRMVALEPGDLLIVDNDAAVHGRGSFRARYDGTDRWLKRVLVRSGRSRPPSERHEQGFGQRQTGWTRPASGEQR</sequence>
<feature type="region of interest" description="Disordered" evidence="7">
    <location>
        <begin position="312"/>
        <end position="343"/>
    </location>
</feature>
<name>A0AB33KYX2_9ACTN</name>
<dbReference type="RefSeq" id="WP_319598243.1">
    <property type="nucleotide sequence ID" value="NZ_AP035884.1"/>
</dbReference>